<evidence type="ECO:0000313" key="1">
    <source>
        <dbReference type="EMBL" id="GIH09772.1"/>
    </source>
</evidence>
<organism evidence="1 2">
    <name type="scientific">Rhizocola hellebori</name>
    <dbReference type="NCBI Taxonomy" id="1392758"/>
    <lineage>
        <taxon>Bacteria</taxon>
        <taxon>Bacillati</taxon>
        <taxon>Actinomycetota</taxon>
        <taxon>Actinomycetes</taxon>
        <taxon>Micromonosporales</taxon>
        <taxon>Micromonosporaceae</taxon>
        <taxon>Rhizocola</taxon>
    </lineage>
</organism>
<proteinExistence type="predicted"/>
<reference evidence="1" key="1">
    <citation type="submission" date="2021-01" db="EMBL/GenBank/DDBJ databases">
        <title>Whole genome shotgun sequence of Rhizocola hellebori NBRC 109834.</title>
        <authorList>
            <person name="Komaki H."/>
            <person name="Tamura T."/>
        </authorList>
    </citation>
    <scope>NUCLEOTIDE SEQUENCE</scope>
    <source>
        <strain evidence="1">NBRC 109834</strain>
    </source>
</reference>
<sequence>MIRIKGDVRDGTRIVVPDSGRYRFVYREGSYSTYPENAPAPKGILTWRTAIYAFRNGGPTWNGQDIRQSDAFAIIADTGDKATLLEVETAAAGSQTEVEITAGDYLSLVGVDGYSYYSGNPGTVTLEWFRVTYS</sequence>
<dbReference type="EMBL" id="BONY01000076">
    <property type="protein sequence ID" value="GIH09772.1"/>
    <property type="molecule type" value="Genomic_DNA"/>
</dbReference>
<comment type="caution">
    <text evidence="1">The sequence shown here is derived from an EMBL/GenBank/DDBJ whole genome shotgun (WGS) entry which is preliminary data.</text>
</comment>
<name>A0A8J3QHL9_9ACTN</name>
<protein>
    <submittedName>
        <fullName evidence="1">Uncharacterized protein</fullName>
    </submittedName>
</protein>
<accession>A0A8J3QHL9</accession>
<dbReference type="AlphaFoldDB" id="A0A8J3QHL9"/>
<dbReference type="Proteomes" id="UP000612899">
    <property type="component" value="Unassembled WGS sequence"/>
</dbReference>
<evidence type="ECO:0000313" key="2">
    <source>
        <dbReference type="Proteomes" id="UP000612899"/>
    </source>
</evidence>
<gene>
    <name evidence="1" type="ORF">Rhe02_78390</name>
</gene>
<keyword evidence="2" id="KW-1185">Reference proteome</keyword>